<reference evidence="1 2" key="1">
    <citation type="submission" date="2020-08" db="EMBL/GenBank/DDBJ databases">
        <title>Genomic Encyclopedia of Type Strains, Phase IV (KMG-IV): sequencing the most valuable type-strain genomes for metagenomic binning, comparative biology and taxonomic classification.</title>
        <authorList>
            <person name="Goeker M."/>
        </authorList>
    </citation>
    <scope>NUCLEOTIDE SEQUENCE [LARGE SCALE GENOMIC DNA]</scope>
    <source>
        <strain evidence="1 2">DSM 26438</strain>
    </source>
</reference>
<comment type="caution">
    <text evidence="1">The sequence shown here is derived from an EMBL/GenBank/DDBJ whole genome shotgun (WGS) entry which is preliminary data.</text>
</comment>
<protein>
    <submittedName>
        <fullName evidence="1">Uncharacterized protein</fullName>
    </submittedName>
</protein>
<dbReference type="EMBL" id="JACIDV010000006">
    <property type="protein sequence ID" value="MBB3946352.1"/>
    <property type="molecule type" value="Genomic_DNA"/>
</dbReference>
<evidence type="ECO:0000313" key="1">
    <source>
        <dbReference type="EMBL" id="MBB3946352.1"/>
    </source>
</evidence>
<sequence>MCYRPDFWQLRHCTSLKMRTVLKQSFYLSSLSHRAPVDVKCALIILPFFYKPAINGVGSSRTMTVALWMWLIRYAEGVP</sequence>
<dbReference type="Proteomes" id="UP000565286">
    <property type="component" value="Unassembled WGS sequence"/>
</dbReference>
<evidence type="ECO:0000313" key="2">
    <source>
        <dbReference type="Proteomes" id="UP000565286"/>
    </source>
</evidence>
<dbReference type="AlphaFoldDB" id="A0A7W6CAQ4"/>
<keyword evidence="2" id="KW-1185">Reference proteome</keyword>
<proteinExistence type="predicted"/>
<accession>A0A7W6CAQ4</accession>
<organism evidence="1 2">
    <name type="scientific">Rhizobium skierniewicense</name>
    <dbReference type="NCBI Taxonomy" id="984260"/>
    <lineage>
        <taxon>Bacteria</taxon>
        <taxon>Pseudomonadati</taxon>
        <taxon>Pseudomonadota</taxon>
        <taxon>Alphaproteobacteria</taxon>
        <taxon>Hyphomicrobiales</taxon>
        <taxon>Rhizobiaceae</taxon>
        <taxon>Rhizobium/Agrobacterium group</taxon>
        <taxon>Rhizobium</taxon>
    </lineage>
</organism>
<name>A0A7W6CAQ4_9HYPH</name>
<gene>
    <name evidence="1" type="ORF">GGQ73_002305</name>
</gene>